<evidence type="ECO:0000256" key="4">
    <source>
        <dbReference type="ARBA" id="ARBA00022727"/>
    </source>
</evidence>
<protein>
    <recommendedName>
        <fullName evidence="2">dTMP kinase</fullName>
        <ecNumber evidence="2">2.7.4.9</ecNumber>
    </recommendedName>
</protein>
<dbReference type="EC" id="2.7.4.9" evidence="2"/>
<dbReference type="InterPro" id="IPR027417">
    <property type="entry name" value="P-loop_NTPase"/>
</dbReference>
<keyword evidence="4" id="KW-0545">Nucleotide biosynthesis</keyword>
<dbReference type="InterPro" id="IPR018095">
    <property type="entry name" value="Thymidylate_kin_CS"/>
</dbReference>
<sequence>MKGIFISVEGTDGSGKSTQINLLMEYLKNKGCDVLFTREPGGTQISEKIREIILDINNKEMTGMTEALLYAAARAQHVEEKIIPAVNAGKIVICDRFVDSSIAYQGAARGLGSDVIMQINKFALNGMMPDITLFFNLSPEKGMLRKKNQRELDRMESEKLDFHKKVYEGYKYLCNKYPQRIRVIDADDTVENVHEHVINTIDELLKGR</sequence>
<name>A0A644ZFY3_9ZZZZ</name>
<dbReference type="AlphaFoldDB" id="A0A644ZFY3"/>
<dbReference type="PANTHER" id="PTHR10344">
    <property type="entry name" value="THYMIDYLATE KINASE"/>
    <property type="match status" value="1"/>
</dbReference>
<organism evidence="10">
    <name type="scientific">bioreactor metagenome</name>
    <dbReference type="NCBI Taxonomy" id="1076179"/>
    <lineage>
        <taxon>unclassified sequences</taxon>
        <taxon>metagenomes</taxon>
        <taxon>ecological metagenomes</taxon>
    </lineage>
</organism>
<evidence type="ECO:0000256" key="3">
    <source>
        <dbReference type="ARBA" id="ARBA00022679"/>
    </source>
</evidence>
<keyword evidence="7" id="KW-0067">ATP-binding</keyword>
<evidence type="ECO:0000256" key="8">
    <source>
        <dbReference type="ARBA" id="ARBA00048743"/>
    </source>
</evidence>
<proteinExistence type="inferred from homology"/>
<reference evidence="10" key="1">
    <citation type="submission" date="2019-08" db="EMBL/GenBank/DDBJ databases">
        <authorList>
            <person name="Kucharzyk K."/>
            <person name="Murdoch R.W."/>
            <person name="Higgins S."/>
            <person name="Loffler F."/>
        </authorList>
    </citation>
    <scope>NUCLEOTIDE SEQUENCE</scope>
</reference>
<evidence type="ECO:0000256" key="5">
    <source>
        <dbReference type="ARBA" id="ARBA00022741"/>
    </source>
</evidence>
<evidence type="ECO:0000256" key="7">
    <source>
        <dbReference type="ARBA" id="ARBA00022840"/>
    </source>
</evidence>
<keyword evidence="6 10" id="KW-0418">Kinase</keyword>
<comment type="caution">
    <text evidence="10">The sequence shown here is derived from an EMBL/GenBank/DDBJ whole genome shotgun (WGS) entry which is preliminary data.</text>
</comment>
<accession>A0A644ZFY3</accession>
<dbReference type="FunFam" id="3.40.50.300:FF:000225">
    <property type="entry name" value="Thymidylate kinase"/>
    <property type="match status" value="1"/>
</dbReference>
<dbReference type="EMBL" id="VSSQ01007712">
    <property type="protein sequence ID" value="MPM36764.1"/>
    <property type="molecule type" value="Genomic_DNA"/>
</dbReference>
<dbReference type="CDD" id="cd01672">
    <property type="entry name" value="TMPK"/>
    <property type="match status" value="1"/>
</dbReference>
<dbReference type="InterPro" id="IPR039430">
    <property type="entry name" value="Thymidylate_kin-like_dom"/>
</dbReference>
<keyword evidence="3 10" id="KW-0808">Transferase</keyword>
<comment type="similarity">
    <text evidence="1">Belongs to the thymidylate kinase family.</text>
</comment>
<feature type="domain" description="Thymidylate kinase-like" evidence="9">
    <location>
        <begin position="8"/>
        <end position="196"/>
    </location>
</feature>
<evidence type="ECO:0000259" key="9">
    <source>
        <dbReference type="Pfam" id="PF02223"/>
    </source>
</evidence>
<evidence type="ECO:0000256" key="6">
    <source>
        <dbReference type="ARBA" id="ARBA00022777"/>
    </source>
</evidence>
<evidence type="ECO:0000256" key="1">
    <source>
        <dbReference type="ARBA" id="ARBA00009776"/>
    </source>
</evidence>
<dbReference type="GO" id="GO:0005524">
    <property type="term" value="F:ATP binding"/>
    <property type="evidence" value="ECO:0007669"/>
    <property type="project" value="UniProtKB-KW"/>
</dbReference>
<dbReference type="GO" id="GO:0006235">
    <property type="term" value="P:dTTP biosynthetic process"/>
    <property type="evidence" value="ECO:0007669"/>
    <property type="project" value="TreeGrafter"/>
</dbReference>
<dbReference type="GO" id="GO:0006227">
    <property type="term" value="P:dUDP biosynthetic process"/>
    <property type="evidence" value="ECO:0007669"/>
    <property type="project" value="TreeGrafter"/>
</dbReference>
<dbReference type="SUPFAM" id="SSF52540">
    <property type="entry name" value="P-loop containing nucleoside triphosphate hydrolases"/>
    <property type="match status" value="1"/>
</dbReference>
<dbReference type="PANTHER" id="PTHR10344:SF4">
    <property type="entry name" value="UMP-CMP KINASE 2, MITOCHONDRIAL"/>
    <property type="match status" value="1"/>
</dbReference>
<gene>
    <name evidence="10" type="primary">tmk_17</name>
    <name evidence="10" type="ORF">SDC9_83366</name>
</gene>
<dbReference type="GO" id="GO:0006233">
    <property type="term" value="P:dTDP biosynthetic process"/>
    <property type="evidence" value="ECO:0007669"/>
    <property type="project" value="InterPro"/>
</dbReference>
<dbReference type="NCBIfam" id="TIGR00041">
    <property type="entry name" value="DTMP_kinase"/>
    <property type="match status" value="1"/>
</dbReference>
<dbReference type="PROSITE" id="PS01331">
    <property type="entry name" value="THYMIDYLATE_KINASE"/>
    <property type="match status" value="1"/>
</dbReference>
<comment type="catalytic activity">
    <reaction evidence="8">
        <text>dTMP + ATP = dTDP + ADP</text>
        <dbReference type="Rhea" id="RHEA:13517"/>
        <dbReference type="ChEBI" id="CHEBI:30616"/>
        <dbReference type="ChEBI" id="CHEBI:58369"/>
        <dbReference type="ChEBI" id="CHEBI:63528"/>
        <dbReference type="ChEBI" id="CHEBI:456216"/>
        <dbReference type="EC" id="2.7.4.9"/>
    </reaction>
</comment>
<dbReference type="GO" id="GO:0004798">
    <property type="term" value="F:dTMP kinase activity"/>
    <property type="evidence" value="ECO:0007669"/>
    <property type="project" value="UniProtKB-EC"/>
</dbReference>
<evidence type="ECO:0000313" key="10">
    <source>
        <dbReference type="EMBL" id="MPM36764.1"/>
    </source>
</evidence>
<dbReference type="Gene3D" id="3.40.50.300">
    <property type="entry name" value="P-loop containing nucleotide triphosphate hydrolases"/>
    <property type="match status" value="1"/>
</dbReference>
<dbReference type="Pfam" id="PF02223">
    <property type="entry name" value="Thymidylate_kin"/>
    <property type="match status" value="1"/>
</dbReference>
<dbReference type="HAMAP" id="MF_00165">
    <property type="entry name" value="Thymidylate_kinase"/>
    <property type="match status" value="1"/>
</dbReference>
<keyword evidence="5" id="KW-0547">Nucleotide-binding</keyword>
<evidence type="ECO:0000256" key="2">
    <source>
        <dbReference type="ARBA" id="ARBA00012980"/>
    </source>
</evidence>
<dbReference type="InterPro" id="IPR018094">
    <property type="entry name" value="Thymidylate_kinase"/>
</dbReference>
<dbReference type="GO" id="GO:0005829">
    <property type="term" value="C:cytosol"/>
    <property type="evidence" value="ECO:0007669"/>
    <property type="project" value="TreeGrafter"/>
</dbReference>